<evidence type="ECO:0000259" key="5">
    <source>
        <dbReference type="PROSITE" id="PS50921"/>
    </source>
</evidence>
<dbReference type="InterPro" id="IPR003018">
    <property type="entry name" value="GAF"/>
</dbReference>
<dbReference type="SUPFAM" id="SSF55781">
    <property type="entry name" value="GAF domain-like"/>
    <property type="match status" value="1"/>
</dbReference>
<keyword evidence="2" id="KW-0418">Kinase</keyword>
<reference evidence="6 7" key="2">
    <citation type="submission" date="2021-07" db="EMBL/GenBank/DDBJ databases">
        <authorList>
            <person name="Matsumoto Y."/>
            <person name="Motooka D."/>
            <person name="Nakamura S."/>
        </authorList>
    </citation>
    <scope>NUCLEOTIDE SEQUENCE [LARGE SCALE GENOMIC DNA]</scope>
    <source>
        <strain evidence="6 7">TY59</strain>
    </source>
</reference>
<dbReference type="PIRSF" id="PIRSF036625">
    <property type="entry name" value="GAF_ANTAR"/>
    <property type="match status" value="1"/>
</dbReference>
<dbReference type="SUPFAM" id="SSF52172">
    <property type="entry name" value="CheY-like"/>
    <property type="match status" value="1"/>
</dbReference>
<dbReference type="Gene3D" id="3.30.450.40">
    <property type="match status" value="1"/>
</dbReference>
<dbReference type="SMART" id="SM01012">
    <property type="entry name" value="ANTAR"/>
    <property type="match status" value="1"/>
</dbReference>
<keyword evidence="3" id="KW-0805">Transcription regulation</keyword>
<accession>A0ABN6IG51</accession>
<dbReference type="RefSeq" id="WP_221044511.1">
    <property type="nucleotide sequence ID" value="NZ_AP024828.1"/>
</dbReference>
<evidence type="ECO:0000313" key="6">
    <source>
        <dbReference type="EMBL" id="BCZ20934.1"/>
    </source>
</evidence>
<protein>
    <recommendedName>
        <fullName evidence="5">ANTAR domain-containing protein</fullName>
    </recommendedName>
</protein>
<evidence type="ECO:0000256" key="3">
    <source>
        <dbReference type="ARBA" id="ARBA00023015"/>
    </source>
</evidence>
<keyword evidence="7" id="KW-1185">Reference proteome</keyword>
<dbReference type="InterPro" id="IPR029016">
    <property type="entry name" value="GAF-like_dom_sf"/>
</dbReference>
<dbReference type="InterPro" id="IPR012074">
    <property type="entry name" value="GAF_ANTAR"/>
</dbReference>
<dbReference type="InterPro" id="IPR036388">
    <property type="entry name" value="WH-like_DNA-bd_sf"/>
</dbReference>
<sequence length="238" mass="25555">MTDDKFANMLRQTMIDLTERYSRPTELNITLAGVTKAAVRLVPGVESADILMISPPDGFESLAATSPLAQRIDALQREFQEGPCVDAADGQPLVRCDDLQNDQRWGKFGTSAAAGGVHSILSFQLYTHNGSRAALNLLGLKPNTFTMEAEAIAGVIATHAATALIAHNKELQFQSALASRDAIGQAKGMIMERFGVGPVRAFELITQISQNSNMRVVDVAAGIVARGPHRSIRIANLT</sequence>
<name>A0ABN6IG51_9MYCO</name>
<dbReference type="Proteomes" id="UP000826012">
    <property type="component" value="Chromosome"/>
</dbReference>
<proteinExistence type="predicted"/>
<organism evidence="6 7">
    <name type="scientific">Mycobacterium senriense</name>
    <dbReference type="NCBI Taxonomy" id="2775496"/>
    <lineage>
        <taxon>Bacteria</taxon>
        <taxon>Bacillati</taxon>
        <taxon>Actinomycetota</taxon>
        <taxon>Actinomycetes</taxon>
        <taxon>Mycobacteriales</taxon>
        <taxon>Mycobacteriaceae</taxon>
        <taxon>Mycobacterium</taxon>
        <taxon>Mycobacterium avium complex (MAC)</taxon>
    </lineage>
</organism>
<evidence type="ECO:0000256" key="2">
    <source>
        <dbReference type="ARBA" id="ARBA00022777"/>
    </source>
</evidence>
<dbReference type="Pfam" id="PF13185">
    <property type="entry name" value="GAF_2"/>
    <property type="match status" value="1"/>
</dbReference>
<dbReference type="EMBL" id="AP024828">
    <property type="protein sequence ID" value="BCZ20934.1"/>
    <property type="molecule type" value="Genomic_DNA"/>
</dbReference>
<reference evidence="6 7" key="1">
    <citation type="submission" date="2021-07" db="EMBL/GenBank/DDBJ databases">
        <title>Complete genome sequence of nontuberculous Mycobacterium sp. TY59.</title>
        <authorList>
            <person name="Fukushima K."/>
        </authorList>
    </citation>
    <scope>NUCLEOTIDE SEQUENCE [LARGE SCALE GENOMIC DNA]</scope>
    <source>
        <strain evidence="6 7">TY59</strain>
    </source>
</reference>
<keyword evidence="1" id="KW-0808">Transferase</keyword>
<evidence type="ECO:0000256" key="1">
    <source>
        <dbReference type="ARBA" id="ARBA00022679"/>
    </source>
</evidence>
<dbReference type="Pfam" id="PF03861">
    <property type="entry name" value="ANTAR"/>
    <property type="match status" value="1"/>
</dbReference>
<evidence type="ECO:0000313" key="7">
    <source>
        <dbReference type="Proteomes" id="UP000826012"/>
    </source>
</evidence>
<gene>
    <name evidence="6" type="ORF">MTY59_07890</name>
</gene>
<dbReference type="InterPro" id="IPR011006">
    <property type="entry name" value="CheY-like_superfamily"/>
</dbReference>
<keyword evidence="4" id="KW-0804">Transcription</keyword>
<feature type="domain" description="ANTAR" evidence="5">
    <location>
        <begin position="163"/>
        <end position="224"/>
    </location>
</feature>
<dbReference type="PROSITE" id="PS50921">
    <property type="entry name" value="ANTAR"/>
    <property type="match status" value="1"/>
</dbReference>
<dbReference type="Gene3D" id="1.10.10.10">
    <property type="entry name" value="Winged helix-like DNA-binding domain superfamily/Winged helix DNA-binding domain"/>
    <property type="match status" value="1"/>
</dbReference>
<evidence type="ECO:0000256" key="4">
    <source>
        <dbReference type="ARBA" id="ARBA00023163"/>
    </source>
</evidence>
<dbReference type="InterPro" id="IPR005561">
    <property type="entry name" value="ANTAR"/>
</dbReference>